<dbReference type="EMBL" id="CP104874">
    <property type="protein sequence ID" value="WWF06461.1"/>
    <property type="molecule type" value="Genomic_DNA"/>
</dbReference>
<evidence type="ECO:0000256" key="2">
    <source>
        <dbReference type="SAM" id="MobiDB-lite"/>
    </source>
</evidence>
<dbReference type="InterPro" id="IPR029041">
    <property type="entry name" value="FAD-linked_oxidoreductase-like"/>
</dbReference>
<keyword evidence="1" id="KW-0560">Oxidoreductase</keyword>
<gene>
    <name evidence="3" type="ORF">N5P18_06190</name>
</gene>
<organism evidence="3 4">
    <name type="scientific">Janibacter terrae</name>
    <dbReference type="NCBI Taxonomy" id="103817"/>
    <lineage>
        <taxon>Bacteria</taxon>
        <taxon>Bacillati</taxon>
        <taxon>Actinomycetota</taxon>
        <taxon>Actinomycetes</taxon>
        <taxon>Micrococcales</taxon>
        <taxon>Intrasporangiaceae</taxon>
        <taxon>Janibacter</taxon>
    </lineage>
</organism>
<evidence type="ECO:0000256" key="1">
    <source>
        <dbReference type="ARBA" id="ARBA00023002"/>
    </source>
</evidence>
<accession>A0ABZ2FGY0</accession>
<dbReference type="RefSeq" id="WP_082807672.1">
    <property type="nucleotide sequence ID" value="NZ_CP104874.1"/>
</dbReference>
<name>A0ABZ2FGY0_9MICO</name>
<evidence type="ECO:0000313" key="4">
    <source>
        <dbReference type="Proteomes" id="UP001381003"/>
    </source>
</evidence>
<reference evidence="3 4" key="1">
    <citation type="submission" date="2022-09" db="EMBL/GenBank/DDBJ databases">
        <title>Complete genome sequence of Janibacter terrae strain COS04-44, PCL-degrading bacteria isolated from oil spilled coast.</title>
        <authorList>
            <person name="Park H."/>
            <person name="Kim J.Y."/>
            <person name="An S.H."/>
            <person name="Lee C.M."/>
            <person name="Weon H.-Y."/>
        </authorList>
    </citation>
    <scope>NUCLEOTIDE SEQUENCE [LARGE SCALE GENOMIC DNA]</scope>
    <source>
        <strain evidence="3 4">COS04-44</strain>
    </source>
</reference>
<dbReference type="Proteomes" id="UP001381003">
    <property type="component" value="Chromosome"/>
</dbReference>
<feature type="region of interest" description="Disordered" evidence="2">
    <location>
        <begin position="1"/>
        <end position="21"/>
    </location>
</feature>
<keyword evidence="4" id="KW-1185">Reference proteome</keyword>
<sequence length="318" mass="35565">MEQPESESHTPSPGAFPAPARNPREVLLFGLTPPRAETAPERVAEIAARTLERVEALPVDALVLYDITDEADRNDAPRPFPFAAMLDPGEYLCRQLHRWDRPAIVYRAVGKYAQDELRTWLESAPDNVLTVFVGSSTRDAEMRTSLAEAVELHRTVRPLLPLGGVTIPERHAGRGDEHERILRKQHAGSSFFISQIVYDIGAAKNLASDYRYAVVEDRLDPAPLIFTLSLCGSPKTLQFLEWLGVDVPSWVRNEILHADDPLAWSKLHALNAARELSSFCRYLGIPFGFNIESVSSRKVEIEAAVELTHQIAELLERD</sequence>
<dbReference type="SUPFAM" id="SSF51730">
    <property type="entry name" value="FAD-linked oxidoreductase"/>
    <property type="match status" value="1"/>
</dbReference>
<dbReference type="Gene3D" id="3.20.20.220">
    <property type="match status" value="1"/>
</dbReference>
<evidence type="ECO:0000313" key="3">
    <source>
        <dbReference type="EMBL" id="WWF06461.1"/>
    </source>
</evidence>
<protein>
    <submittedName>
        <fullName evidence="3">5,10-methylenetetrahydrofolate reductase</fullName>
    </submittedName>
</protein>
<proteinExistence type="predicted"/>